<evidence type="ECO:0000256" key="6">
    <source>
        <dbReference type="ARBA" id="ARBA00023004"/>
    </source>
</evidence>
<dbReference type="PROSITE" id="PS51085">
    <property type="entry name" value="2FE2S_FER_2"/>
    <property type="match status" value="1"/>
</dbReference>
<dbReference type="AlphaFoldDB" id="A0A066TUJ7"/>
<dbReference type="Pfam" id="PF00175">
    <property type="entry name" value="NAD_binding_1"/>
    <property type="match status" value="1"/>
</dbReference>
<evidence type="ECO:0000313" key="10">
    <source>
        <dbReference type="EMBL" id="KDN17207.1"/>
    </source>
</evidence>
<keyword evidence="2" id="KW-0285">Flavoprotein</keyword>
<evidence type="ECO:0000256" key="4">
    <source>
        <dbReference type="ARBA" id="ARBA00022723"/>
    </source>
</evidence>
<reference evidence="10 11" key="1">
    <citation type="submission" date="2014-05" db="EMBL/GenBank/DDBJ databases">
        <title>Draft genome sequence of Amycolatopsis rifamycinica DSM 46095.</title>
        <authorList>
            <person name="Lal R."/>
            <person name="Saxena A."/>
            <person name="Kumari R."/>
            <person name="Mukherjee U."/>
            <person name="Singh P."/>
            <person name="Sangwan N."/>
            <person name="Mahato N.K."/>
        </authorList>
    </citation>
    <scope>NUCLEOTIDE SEQUENCE [LARGE SCALE GENOMIC DNA]</scope>
    <source>
        <strain evidence="10 11">DSM 46095</strain>
    </source>
</reference>
<sequence>MTLELLVARKEKAADGVVTLTLRAPGGEPLPPWEPGAHIDLRLPDDVVRQYSLCGDPSEAAAYRVAVLREPGGRGGSAYVHDKLSPGDRLVVDGPRNHFALVDAESYLFIAGGIGITPILPMLDRVAATGREWRLVYGGRTRASMAFTDDLARHGDRVTFRPQDEHGLLDLPALLAGAHPGTAVYCCGPEPLLAAVEALGPEDLHVERFSPLPDEGPRTAFEVELAGSGRVLPVPADRSILEVVEDAGIPVLSSCREGTCGTCETGVLGGEPDHRDAVLTADERAENEVMMLCVSRSCSPRLVLDL</sequence>
<dbReference type="PROSITE" id="PS00197">
    <property type="entry name" value="2FE2S_FER_1"/>
    <property type="match status" value="1"/>
</dbReference>
<keyword evidence="3" id="KW-0001">2Fe-2S</keyword>
<dbReference type="GO" id="GO:0016491">
    <property type="term" value="F:oxidoreductase activity"/>
    <property type="evidence" value="ECO:0007669"/>
    <property type="project" value="UniProtKB-KW"/>
</dbReference>
<dbReference type="SUPFAM" id="SSF54292">
    <property type="entry name" value="2Fe-2S ferredoxin-like"/>
    <property type="match status" value="1"/>
</dbReference>
<dbReference type="GO" id="GO:0046872">
    <property type="term" value="F:metal ion binding"/>
    <property type="evidence" value="ECO:0007669"/>
    <property type="project" value="UniProtKB-KW"/>
</dbReference>
<dbReference type="InterPro" id="IPR039261">
    <property type="entry name" value="FNR_nucleotide-bd"/>
</dbReference>
<keyword evidence="6" id="KW-0408">Iron</keyword>
<evidence type="ECO:0000259" key="8">
    <source>
        <dbReference type="PROSITE" id="PS51085"/>
    </source>
</evidence>
<comment type="cofactor">
    <cofactor evidence="1">
        <name>FAD</name>
        <dbReference type="ChEBI" id="CHEBI:57692"/>
    </cofactor>
</comment>
<dbReference type="PROSITE" id="PS51384">
    <property type="entry name" value="FAD_FR"/>
    <property type="match status" value="1"/>
</dbReference>
<organism evidence="10 11">
    <name type="scientific">Amycolatopsis rifamycinica</name>
    <dbReference type="NCBI Taxonomy" id="287986"/>
    <lineage>
        <taxon>Bacteria</taxon>
        <taxon>Bacillati</taxon>
        <taxon>Actinomycetota</taxon>
        <taxon>Actinomycetes</taxon>
        <taxon>Pseudonocardiales</taxon>
        <taxon>Pseudonocardiaceae</taxon>
        <taxon>Amycolatopsis</taxon>
    </lineage>
</organism>
<dbReference type="SUPFAM" id="SSF63380">
    <property type="entry name" value="Riboflavin synthase domain-like"/>
    <property type="match status" value="1"/>
</dbReference>
<dbReference type="eggNOG" id="COG1018">
    <property type="taxonomic scope" value="Bacteria"/>
</dbReference>
<dbReference type="Gene3D" id="3.40.50.80">
    <property type="entry name" value="Nucleotide-binding domain of ferredoxin-NADP reductase (FNR) module"/>
    <property type="match status" value="1"/>
</dbReference>
<dbReference type="InterPro" id="IPR017938">
    <property type="entry name" value="Riboflavin_synthase-like_b-brl"/>
</dbReference>
<gene>
    <name evidence="10" type="ORF">DV20_36865</name>
</gene>
<evidence type="ECO:0000259" key="9">
    <source>
        <dbReference type="PROSITE" id="PS51384"/>
    </source>
</evidence>
<keyword evidence="7" id="KW-0411">Iron-sulfur</keyword>
<evidence type="ECO:0000256" key="5">
    <source>
        <dbReference type="ARBA" id="ARBA00023002"/>
    </source>
</evidence>
<keyword evidence="5" id="KW-0560">Oxidoreductase</keyword>
<dbReference type="InterPro" id="IPR001433">
    <property type="entry name" value="OxRdtase_FAD/NAD-bd"/>
</dbReference>
<dbReference type="InterPro" id="IPR012675">
    <property type="entry name" value="Beta-grasp_dom_sf"/>
</dbReference>
<dbReference type="InterPro" id="IPR001041">
    <property type="entry name" value="2Fe-2S_ferredoxin-type"/>
</dbReference>
<dbReference type="SUPFAM" id="SSF52343">
    <property type="entry name" value="Ferredoxin reductase-like, C-terminal NADP-linked domain"/>
    <property type="match status" value="1"/>
</dbReference>
<dbReference type="Proteomes" id="UP000027345">
    <property type="component" value="Unassembled WGS sequence"/>
</dbReference>
<evidence type="ECO:0000256" key="3">
    <source>
        <dbReference type="ARBA" id="ARBA00022714"/>
    </source>
</evidence>
<dbReference type="Gene3D" id="3.10.20.30">
    <property type="match status" value="1"/>
</dbReference>
<dbReference type="InterPro" id="IPR036010">
    <property type="entry name" value="2Fe-2S_ferredoxin-like_sf"/>
</dbReference>
<keyword evidence="11" id="KW-1185">Reference proteome</keyword>
<feature type="domain" description="2Fe-2S ferredoxin-type" evidence="8">
    <location>
        <begin position="221"/>
        <end position="306"/>
    </location>
</feature>
<evidence type="ECO:0000256" key="7">
    <source>
        <dbReference type="ARBA" id="ARBA00023014"/>
    </source>
</evidence>
<dbReference type="EMBL" id="JMQI01000074">
    <property type="protein sequence ID" value="KDN17207.1"/>
    <property type="molecule type" value="Genomic_DNA"/>
</dbReference>
<dbReference type="InterPro" id="IPR017927">
    <property type="entry name" value="FAD-bd_FR_type"/>
</dbReference>
<accession>A0A066TUJ7</accession>
<dbReference type="PRINTS" id="PR00409">
    <property type="entry name" value="PHDIOXRDTASE"/>
</dbReference>
<evidence type="ECO:0000256" key="2">
    <source>
        <dbReference type="ARBA" id="ARBA00022630"/>
    </source>
</evidence>
<dbReference type="Pfam" id="PF00111">
    <property type="entry name" value="Fer2"/>
    <property type="match status" value="1"/>
</dbReference>
<dbReference type="GO" id="GO:0051537">
    <property type="term" value="F:2 iron, 2 sulfur cluster binding"/>
    <property type="evidence" value="ECO:0007669"/>
    <property type="project" value="UniProtKB-KW"/>
</dbReference>
<dbReference type="CDD" id="cd06185">
    <property type="entry name" value="PDR_like"/>
    <property type="match status" value="1"/>
</dbReference>
<evidence type="ECO:0000313" key="11">
    <source>
        <dbReference type="Proteomes" id="UP000027345"/>
    </source>
</evidence>
<name>A0A066TUJ7_9PSEU</name>
<comment type="caution">
    <text evidence="10">The sequence shown here is derived from an EMBL/GenBank/DDBJ whole genome shotgun (WGS) entry which is preliminary data.</text>
</comment>
<dbReference type="InterPro" id="IPR006058">
    <property type="entry name" value="2Fe2S_fd_BS"/>
</dbReference>
<dbReference type="InterPro" id="IPR050415">
    <property type="entry name" value="MRET"/>
</dbReference>
<dbReference type="OrthoDB" id="3807506at2"/>
<dbReference type="Gene3D" id="2.40.30.10">
    <property type="entry name" value="Translation factors"/>
    <property type="match status" value="1"/>
</dbReference>
<dbReference type="RefSeq" id="WP_043787871.1">
    <property type="nucleotide sequence ID" value="NZ_JMQI01000074.1"/>
</dbReference>
<dbReference type="PANTHER" id="PTHR47354">
    <property type="entry name" value="NADH OXIDOREDUCTASE HCR"/>
    <property type="match status" value="1"/>
</dbReference>
<keyword evidence="4" id="KW-0479">Metal-binding</keyword>
<evidence type="ECO:0000256" key="1">
    <source>
        <dbReference type="ARBA" id="ARBA00001974"/>
    </source>
</evidence>
<dbReference type="PANTHER" id="PTHR47354:SF1">
    <property type="entry name" value="CARNITINE MONOOXYGENASE REDUCTASE SUBUNIT"/>
    <property type="match status" value="1"/>
</dbReference>
<protein>
    <submittedName>
        <fullName evidence="10">Ferredoxin</fullName>
    </submittedName>
</protein>
<dbReference type="STRING" id="287986.DV20_36865"/>
<proteinExistence type="predicted"/>
<dbReference type="CDD" id="cd00207">
    <property type="entry name" value="fer2"/>
    <property type="match status" value="1"/>
</dbReference>
<feature type="domain" description="FAD-binding FR-type" evidence="9">
    <location>
        <begin position="1"/>
        <end position="102"/>
    </location>
</feature>